<dbReference type="PANTHER" id="PTHR24305:SF168">
    <property type="entry name" value="P450, PUTATIVE (EUROFUNG)-RELATED"/>
    <property type="match status" value="1"/>
</dbReference>
<dbReference type="PRINTS" id="PR00463">
    <property type="entry name" value="EP450I"/>
</dbReference>
<evidence type="ECO:0000256" key="3">
    <source>
        <dbReference type="ARBA" id="ARBA00023004"/>
    </source>
</evidence>
<accession>A0ABP0DJN8</accession>
<dbReference type="Proteomes" id="UP001642501">
    <property type="component" value="Unassembled WGS sequence"/>
</dbReference>
<evidence type="ECO:0000256" key="2">
    <source>
        <dbReference type="ARBA" id="ARBA00022723"/>
    </source>
</evidence>
<keyword evidence="2" id="KW-0479">Metal-binding</keyword>
<organism evidence="4 5">
    <name type="scientific">Sporothrix epigloea</name>
    <dbReference type="NCBI Taxonomy" id="1892477"/>
    <lineage>
        <taxon>Eukaryota</taxon>
        <taxon>Fungi</taxon>
        <taxon>Dikarya</taxon>
        <taxon>Ascomycota</taxon>
        <taxon>Pezizomycotina</taxon>
        <taxon>Sordariomycetes</taxon>
        <taxon>Sordariomycetidae</taxon>
        <taxon>Ophiostomatales</taxon>
        <taxon>Ophiostomataceae</taxon>
        <taxon>Sporothrix</taxon>
    </lineage>
</organism>
<keyword evidence="1" id="KW-0349">Heme</keyword>
<dbReference type="PANTHER" id="PTHR24305">
    <property type="entry name" value="CYTOCHROME P450"/>
    <property type="match status" value="1"/>
</dbReference>
<name>A0ABP0DJN8_9PEZI</name>
<evidence type="ECO:0000313" key="5">
    <source>
        <dbReference type="Proteomes" id="UP001642501"/>
    </source>
</evidence>
<protein>
    <submittedName>
        <fullName evidence="4">Uncharacterized protein</fullName>
    </submittedName>
</protein>
<reference evidence="4 5" key="1">
    <citation type="submission" date="2024-01" db="EMBL/GenBank/DDBJ databases">
        <authorList>
            <person name="Allen C."/>
            <person name="Tagirdzhanova G."/>
        </authorList>
    </citation>
    <scope>NUCLEOTIDE SEQUENCE [LARGE SCALE GENOMIC DNA]</scope>
    <source>
        <strain evidence="4 5">CBS 573.63</strain>
    </source>
</reference>
<dbReference type="EMBL" id="CAWUOM010000047">
    <property type="protein sequence ID" value="CAK7268476.1"/>
    <property type="molecule type" value="Genomic_DNA"/>
</dbReference>
<dbReference type="PRINTS" id="PR00385">
    <property type="entry name" value="P450"/>
</dbReference>
<evidence type="ECO:0000313" key="4">
    <source>
        <dbReference type="EMBL" id="CAK7268476.1"/>
    </source>
</evidence>
<proteinExistence type="predicted"/>
<dbReference type="Gene3D" id="1.10.630.10">
    <property type="entry name" value="Cytochrome P450"/>
    <property type="match status" value="1"/>
</dbReference>
<keyword evidence="5" id="KW-1185">Reference proteome</keyword>
<gene>
    <name evidence="4" type="ORF">SEPCBS57363_003111</name>
</gene>
<dbReference type="SUPFAM" id="SSF48264">
    <property type="entry name" value="Cytochrome P450"/>
    <property type="match status" value="1"/>
</dbReference>
<dbReference type="CDD" id="cd11060">
    <property type="entry name" value="CYP57A1-like"/>
    <property type="match status" value="1"/>
</dbReference>
<evidence type="ECO:0000256" key="1">
    <source>
        <dbReference type="ARBA" id="ARBA00022617"/>
    </source>
</evidence>
<dbReference type="Pfam" id="PF00067">
    <property type="entry name" value="p450"/>
    <property type="match status" value="1"/>
</dbReference>
<keyword evidence="3" id="KW-0408">Iron</keyword>
<dbReference type="InterPro" id="IPR002401">
    <property type="entry name" value="Cyt_P450_E_grp-I"/>
</dbReference>
<dbReference type="InterPro" id="IPR036396">
    <property type="entry name" value="Cyt_P450_sf"/>
</dbReference>
<sequence>MALFLNVAAVAVVAAIAYSILGRIASYRRLAHIPGPKWAAWTDLWLVRSQLSGRLTFKLRDANKRYGNLARIGRNWVVCGDPDEIRRIWAARSNYKRGYWYRGLRMDPYRDSTFSTLDDTVHGELRTKMLPGYGGKDVDGLHEAIDAQVNGFIKLLEDKYLAGDPTKNNAPYRTVDIARKVQFFTLDVISKLAFGDAFGCLENDTDMFGYIAMTESTLPVFVTVAILPWAVNLLQSPYMRPLVPNVRNMVGFGTVMTLAKEAVDERYGEKPVVKRDIMGSFVTHGLSRDEAEGEAMVQIVAGSDTTATAIRATLLYIITNPQVYIRLQRELDEGVRDGRIGNPISDAEARRLPYLQAVIREGLRMWPPATGLLPKICMTDDVICGYRVPAGTSVAWAPWSVMHNKAVFGEDADQFRPERWLDASPEQSRAMEQTAMLGFAGGSRYECLGKNIAMIELNKVFAELLRRFDIVLVDPAHPWNSFNAGIFVQSDMHVRITRREEAVKA</sequence>
<dbReference type="InterPro" id="IPR001128">
    <property type="entry name" value="Cyt_P450"/>
</dbReference>
<comment type="caution">
    <text evidence="4">The sequence shown here is derived from an EMBL/GenBank/DDBJ whole genome shotgun (WGS) entry which is preliminary data.</text>
</comment>
<dbReference type="InterPro" id="IPR050121">
    <property type="entry name" value="Cytochrome_P450_monoxygenase"/>
</dbReference>